<dbReference type="GO" id="GO:0065002">
    <property type="term" value="P:intracellular protein transmembrane transport"/>
    <property type="evidence" value="ECO:0007669"/>
    <property type="project" value="UniProtKB-UniRule"/>
</dbReference>
<dbReference type="AlphaFoldDB" id="A0A1G5L3X2"/>
<dbReference type="GO" id="GO:0015450">
    <property type="term" value="F:protein-transporting ATPase activity"/>
    <property type="evidence" value="ECO:0007669"/>
    <property type="project" value="InterPro"/>
</dbReference>
<evidence type="ECO:0000256" key="5">
    <source>
        <dbReference type="ARBA" id="ARBA00022927"/>
    </source>
</evidence>
<dbReference type="InterPro" id="IPR022813">
    <property type="entry name" value="SecD/SecF_arch_bac"/>
</dbReference>
<evidence type="ECO:0000256" key="7">
    <source>
        <dbReference type="ARBA" id="ARBA00023010"/>
    </source>
</evidence>
<keyword evidence="7 9" id="KW-0811">Translocation</keyword>
<comment type="function">
    <text evidence="9">Part of the Sec protein translocase complex. Interacts with the SecYEG preprotein conducting channel. SecDF uses the proton motive force (PMF) to complete protein translocation after the ATP-dependent function of SecA.</text>
</comment>
<feature type="transmembrane region" description="Helical" evidence="9">
    <location>
        <begin position="349"/>
        <end position="371"/>
    </location>
</feature>
<dbReference type="FunFam" id="1.20.1640.10:FF:000004">
    <property type="entry name" value="Protein translocase subunit SecD"/>
    <property type="match status" value="1"/>
</dbReference>
<feature type="transmembrane region" description="Helical" evidence="9">
    <location>
        <begin position="377"/>
        <end position="401"/>
    </location>
</feature>
<keyword evidence="13" id="KW-1185">Reference proteome</keyword>
<evidence type="ECO:0000256" key="1">
    <source>
        <dbReference type="ARBA" id="ARBA00004651"/>
    </source>
</evidence>
<sequence length="418" mass="45114">MRVKNAIIFILLIALVSLAAFTALFGLEVGDRSIRPISQSMKQGLDLQGGVYVVYEAKTNLTGVELDRTIDQTIGIFNRRVNALGLTEPIIVREGDKRIRVELPGVENAQEAIDLIGQTAQLRFITFDGEEVLTGANVRKAEVNFVDGSPSVGLELDSEGANSFSEATGRLDRDYAPRAQERTIFIVLDDEVISDPVVTERITGGRANITGRFSMEYASNLATLIRGGALPVDLEEIESSTITATLGVNALNRSVQAAQIGIILVLLFMLVYYRLPGIVANLALVIYILIVLGTLVALNATLTLPGIAALILSVGMAVDANVIIFERLKEELRAGKTIRASIDSGFKRAFRTIIDANITTLIAGMVLYQFGTGPIRGFAVTLIVGIIASMFTAIVITKFILKLLVGMNLTKNNKLFGA</sequence>
<dbReference type="Proteomes" id="UP000198636">
    <property type="component" value="Unassembled WGS sequence"/>
</dbReference>
<comment type="subunit">
    <text evidence="9">Forms a complex with SecF. Part of the essential Sec protein translocation apparatus which comprises SecA, SecYEG and auxiliary proteins SecDF. Other proteins may also be involved.</text>
</comment>
<dbReference type="EMBL" id="FMUS01000037">
    <property type="protein sequence ID" value="SCZ07274.1"/>
    <property type="molecule type" value="Genomic_DNA"/>
</dbReference>
<evidence type="ECO:0000259" key="11">
    <source>
        <dbReference type="Pfam" id="PF22599"/>
    </source>
</evidence>
<keyword evidence="2 9" id="KW-0813">Transport</keyword>
<dbReference type="NCBIfam" id="TIGR01129">
    <property type="entry name" value="secD"/>
    <property type="match status" value="1"/>
</dbReference>
<dbReference type="STRING" id="1120976.SAMN03080606_04012"/>
<comment type="caution">
    <text evidence="9">Lacks conserved residue(s) required for the propagation of feature annotation.</text>
</comment>
<keyword evidence="8 9" id="KW-0472">Membrane</keyword>
<evidence type="ECO:0000313" key="13">
    <source>
        <dbReference type="Proteomes" id="UP000198636"/>
    </source>
</evidence>
<feature type="transmembrane region" description="Helical" evidence="9">
    <location>
        <begin position="307"/>
        <end position="328"/>
    </location>
</feature>
<dbReference type="Pfam" id="PF22599">
    <property type="entry name" value="SecDF_P1_head"/>
    <property type="match status" value="1"/>
</dbReference>
<dbReference type="Gene3D" id="3.30.70.3220">
    <property type="match status" value="1"/>
</dbReference>
<dbReference type="InterPro" id="IPR055344">
    <property type="entry name" value="SecD_SecF_C_bact"/>
</dbReference>
<protein>
    <recommendedName>
        <fullName evidence="9">Protein translocase subunit SecD</fullName>
    </recommendedName>
</protein>
<name>A0A1G5L3X2_9FIRM</name>
<dbReference type="SUPFAM" id="SSF82866">
    <property type="entry name" value="Multidrug efflux transporter AcrB transmembrane domain"/>
    <property type="match status" value="1"/>
</dbReference>
<keyword evidence="4 9" id="KW-0812">Transmembrane</keyword>
<evidence type="ECO:0000256" key="8">
    <source>
        <dbReference type="ARBA" id="ARBA00023136"/>
    </source>
</evidence>
<keyword evidence="6 9" id="KW-1133">Transmembrane helix</keyword>
<evidence type="ECO:0000256" key="9">
    <source>
        <dbReference type="HAMAP-Rule" id="MF_01463"/>
    </source>
</evidence>
<dbReference type="InterPro" id="IPR048634">
    <property type="entry name" value="SecD_SecF_C"/>
</dbReference>
<keyword evidence="5 9" id="KW-0653">Protein transport</keyword>
<dbReference type="Gene3D" id="1.20.1640.10">
    <property type="entry name" value="Multidrug efflux transporter AcrB transmembrane domain"/>
    <property type="match status" value="1"/>
</dbReference>
<dbReference type="InterPro" id="IPR054384">
    <property type="entry name" value="SecDF_P1_head"/>
</dbReference>
<dbReference type="InterPro" id="IPR005791">
    <property type="entry name" value="SecD"/>
</dbReference>
<accession>A0A1G5L3X2</accession>
<dbReference type="RefSeq" id="WP_091547241.1">
    <property type="nucleotide sequence ID" value="NZ_FMUS01000037.1"/>
</dbReference>
<dbReference type="OrthoDB" id="9805019at2"/>
<dbReference type="Pfam" id="PF02355">
    <property type="entry name" value="SecD_SecF_C"/>
    <property type="match status" value="1"/>
</dbReference>
<comment type="subcellular location">
    <subcellularLocation>
        <location evidence="1 9">Cell membrane</location>
        <topology evidence="1 9">Multi-pass membrane protein</topology>
    </subcellularLocation>
</comment>
<dbReference type="NCBIfam" id="TIGR00916">
    <property type="entry name" value="2A0604s01"/>
    <property type="match status" value="1"/>
</dbReference>
<feature type="domain" description="Protein export membrane protein SecD/SecF C-terminal" evidence="10">
    <location>
        <begin position="233"/>
        <end position="404"/>
    </location>
</feature>
<dbReference type="GO" id="GO:0043952">
    <property type="term" value="P:protein transport by the Sec complex"/>
    <property type="evidence" value="ECO:0007669"/>
    <property type="project" value="UniProtKB-UniRule"/>
</dbReference>
<evidence type="ECO:0000259" key="10">
    <source>
        <dbReference type="Pfam" id="PF02355"/>
    </source>
</evidence>
<feature type="transmembrane region" description="Helical" evidence="9">
    <location>
        <begin position="257"/>
        <end position="275"/>
    </location>
</feature>
<evidence type="ECO:0000256" key="6">
    <source>
        <dbReference type="ARBA" id="ARBA00022989"/>
    </source>
</evidence>
<organism evidence="12 13">
    <name type="scientific">Alkaliphilus peptidifermentans DSM 18978</name>
    <dbReference type="NCBI Taxonomy" id="1120976"/>
    <lineage>
        <taxon>Bacteria</taxon>
        <taxon>Bacillati</taxon>
        <taxon>Bacillota</taxon>
        <taxon>Clostridia</taxon>
        <taxon>Peptostreptococcales</taxon>
        <taxon>Natronincolaceae</taxon>
        <taxon>Alkaliphilus</taxon>
    </lineage>
</organism>
<dbReference type="PANTHER" id="PTHR30081:SF1">
    <property type="entry name" value="PROTEIN TRANSLOCASE SUBUNIT SECD"/>
    <property type="match status" value="1"/>
</dbReference>
<reference evidence="12 13" key="1">
    <citation type="submission" date="2016-10" db="EMBL/GenBank/DDBJ databases">
        <authorList>
            <person name="de Groot N.N."/>
        </authorList>
    </citation>
    <scope>NUCLEOTIDE SEQUENCE [LARGE SCALE GENOMIC DNA]</scope>
    <source>
        <strain evidence="12 13">DSM 18978</strain>
    </source>
</reference>
<feature type="domain" description="SecDF P1 head subdomain" evidence="11">
    <location>
        <begin position="124"/>
        <end position="232"/>
    </location>
</feature>
<comment type="similarity">
    <text evidence="9">Belongs to the SecD/SecF family. SecD subfamily.</text>
</comment>
<feature type="transmembrane region" description="Helical" evidence="9">
    <location>
        <begin position="282"/>
        <end position="301"/>
    </location>
</feature>
<evidence type="ECO:0000256" key="3">
    <source>
        <dbReference type="ARBA" id="ARBA00022475"/>
    </source>
</evidence>
<dbReference type="GO" id="GO:0005886">
    <property type="term" value="C:plasma membrane"/>
    <property type="evidence" value="ECO:0007669"/>
    <property type="project" value="UniProtKB-SubCell"/>
</dbReference>
<proteinExistence type="inferred from homology"/>
<evidence type="ECO:0000256" key="2">
    <source>
        <dbReference type="ARBA" id="ARBA00022448"/>
    </source>
</evidence>
<gene>
    <name evidence="9" type="primary">secD</name>
    <name evidence="12" type="ORF">SAMN03080606_04012</name>
</gene>
<dbReference type="HAMAP" id="MF_01463_B">
    <property type="entry name" value="SecD_B"/>
    <property type="match status" value="1"/>
</dbReference>
<keyword evidence="3 9" id="KW-1003">Cell membrane</keyword>
<evidence type="ECO:0000313" key="12">
    <source>
        <dbReference type="EMBL" id="SCZ07274.1"/>
    </source>
</evidence>
<evidence type="ECO:0000256" key="4">
    <source>
        <dbReference type="ARBA" id="ARBA00022692"/>
    </source>
</evidence>
<dbReference type="GO" id="GO:0006605">
    <property type="term" value="P:protein targeting"/>
    <property type="evidence" value="ECO:0007669"/>
    <property type="project" value="UniProtKB-UniRule"/>
</dbReference>
<dbReference type="PANTHER" id="PTHR30081">
    <property type="entry name" value="PROTEIN-EXPORT MEMBRANE PROTEIN SEC"/>
    <property type="match status" value="1"/>
</dbReference>